<dbReference type="PRINTS" id="PR00153">
    <property type="entry name" value="CSAPPISMRASE"/>
</dbReference>
<dbReference type="SUPFAM" id="SSF50891">
    <property type="entry name" value="Cyclophilin-like"/>
    <property type="match status" value="1"/>
</dbReference>
<name>A0A7S1UAR4_9STRA</name>
<dbReference type="EMBL" id="HBGJ01029472">
    <property type="protein sequence ID" value="CAD9260234.1"/>
    <property type="molecule type" value="Transcribed_RNA"/>
</dbReference>
<dbReference type="PANTHER" id="PTHR11071:SF561">
    <property type="entry name" value="PEPTIDYL-PROLYL CIS-TRANS ISOMERASE D-RELATED"/>
    <property type="match status" value="1"/>
</dbReference>
<proteinExistence type="inferred from homology"/>
<gene>
    <name evidence="3" type="ORF">PPAR1163_LOCUS18612</name>
</gene>
<evidence type="ECO:0000313" key="3">
    <source>
        <dbReference type="EMBL" id="CAD9260234.1"/>
    </source>
</evidence>
<sequence length="234" mass="26219">MRPSSLRHLMRTPRLAAALPRRRNRDGGTGWYRKYEKEGPEGFRKYKLPTPFDWDSNDPSKRKRVFFDVNVDGESKGRIVVETLDDVLPVTSENFQKLAMAPKDAWLTYKNSGIHRIMKTSALVAGDVEGGSGRASHSALGRRYFEHEGFYVPHSEPGIVSMVSNKRDENGSQFYITIEPCPHLDGRCTAFGRVVEGMDLVQELRGTFSRHEIPVSDISFGETGVIGAEAEAEA</sequence>
<organism evidence="3">
    <name type="scientific">Phaeomonas parva</name>
    <dbReference type="NCBI Taxonomy" id="124430"/>
    <lineage>
        <taxon>Eukaryota</taxon>
        <taxon>Sar</taxon>
        <taxon>Stramenopiles</taxon>
        <taxon>Ochrophyta</taxon>
        <taxon>Pinguiophyceae</taxon>
        <taxon>Pinguiochrysidales</taxon>
        <taxon>Pinguiochrysidaceae</taxon>
        <taxon>Phaeomonas</taxon>
    </lineage>
</organism>
<dbReference type="GO" id="GO:0016018">
    <property type="term" value="F:cyclosporin A binding"/>
    <property type="evidence" value="ECO:0007669"/>
    <property type="project" value="TreeGrafter"/>
</dbReference>
<evidence type="ECO:0000256" key="1">
    <source>
        <dbReference type="RuleBase" id="RU363019"/>
    </source>
</evidence>
<dbReference type="GO" id="GO:0006457">
    <property type="term" value="P:protein folding"/>
    <property type="evidence" value="ECO:0007669"/>
    <property type="project" value="TreeGrafter"/>
</dbReference>
<keyword evidence="1" id="KW-0413">Isomerase</keyword>
<comment type="catalytic activity">
    <reaction evidence="1">
        <text>[protein]-peptidylproline (omega=180) = [protein]-peptidylproline (omega=0)</text>
        <dbReference type="Rhea" id="RHEA:16237"/>
        <dbReference type="Rhea" id="RHEA-COMP:10747"/>
        <dbReference type="Rhea" id="RHEA-COMP:10748"/>
        <dbReference type="ChEBI" id="CHEBI:83833"/>
        <dbReference type="ChEBI" id="CHEBI:83834"/>
        <dbReference type="EC" id="5.2.1.8"/>
    </reaction>
</comment>
<dbReference type="AlphaFoldDB" id="A0A7S1UAR4"/>
<dbReference type="GO" id="GO:0005737">
    <property type="term" value="C:cytoplasm"/>
    <property type="evidence" value="ECO:0007669"/>
    <property type="project" value="TreeGrafter"/>
</dbReference>
<dbReference type="GO" id="GO:0003755">
    <property type="term" value="F:peptidyl-prolyl cis-trans isomerase activity"/>
    <property type="evidence" value="ECO:0007669"/>
    <property type="project" value="UniProtKB-UniRule"/>
</dbReference>
<dbReference type="Pfam" id="PF00160">
    <property type="entry name" value="Pro_isomerase"/>
    <property type="match status" value="1"/>
</dbReference>
<dbReference type="PANTHER" id="PTHR11071">
    <property type="entry name" value="PEPTIDYL-PROLYL CIS-TRANS ISOMERASE"/>
    <property type="match status" value="1"/>
</dbReference>
<dbReference type="EC" id="5.2.1.8" evidence="1"/>
<evidence type="ECO:0000259" key="2">
    <source>
        <dbReference type="PROSITE" id="PS50072"/>
    </source>
</evidence>
<reference evidence="3" key="1">
    <citation type="submission" date="2021-01" db="EMBL/GenBank/DDBJ databases">
        <authorList>
            <person name="Corre E."/>
            <person name="Pelletier E."/>
            <person name="Niang G."/>
            <person name="Scheremetjew M."/>
            <person name="Finn R."/>
            <person name="Kale V."/>
            <person name="Holt S."/>
            <person name="Cochrane G."/>
            <person name="Meng A."/>
            <person name="Brown T."/>
            <person name="Cohen L."/>
        </authorList>
    </citation>
    <scope>NUCLEOTIDE SEQUENCE</scope>
    <source>
        <strain evidence="3">CCMP2877</strain>
    </source>
</reference>
<dbReference type="PROSITE" id="PS50072">
    <property type="entry name" value="CSA_PPIASE_2"/>
    <property type="match status" value="1"/>
</dbReference>
<comment type="function">
    <text evidence="1">PPIases accelerate the folding of proteins. It catalyzes the cis-trans isomerization of proline imidic peptide bonds in oligopeptides.</text>
</comment>
<protein>
    <recommendedName>
        <fullName evidence="1">Peptidyl-prolyl cis-trans isomerase</fullName>
        <shortName evidence="1">PPIase</shortName>
        <ecNumber evidence="1">5.2.1.8</ecNumber>
    </recommendedName>
</protein>
<feature type="domain" description="PPIase cyclophilin-type" evidence="2">
    <location>
        <begin position="66"/>
        <end position="225"/>
    </location>
</feature>
<accession>A0A7S1UAR4</accession>
<comment type="similarity">
    <text evidence="1">Belongs to the cyclophilin-type PPIase family.</text>
</comment>
<keyword evidence="1" id="KW-0697">Rotamase</keyword>
<dbReference type="Gene3D" id="2.40.100.10">
    <property type="entry name" value="Cyclophilin-like"/>
    <property type="match status" value="1"/>
</dbReference>
<dbReference type="InterPro" id="IPR029000">
    <property type="entry name" value="Cyclophilin-like_dom_sf"/>
</dbReference>
<dbReference type="InterPro" id="IPR002130">
    <property type="entry name" value="Cyclophilin-type_PPIase_dom"/>
</dbReference>